<keyword evidence="1" id="KW-0238">DNA-binding</keyword>
<dbReference type="PROSITE" id="PS50943">
    <property type="entry name" value="HTH_CROC1"/>
    <property type="match status" value="1"/>
</dbReference>
<dbReference type="SMART" id="SM00530">
    <property type="entry name" value="HTH_XRE"/>
    <property type="match status" value="1"/>
</dbReference>
<feature type="domain" description="HTH cro/C1-type" evidence="2">
    <location>
        <begin position="8"/>
        <end position="62"/>
    </location>
</feature>
<evidence type="ECO:0000256" key="1">
    <source>
        <dbReference type="ARBA" id="ARBA00023125"/>
    </source>
</evidence>
<dbReference type="PANTHER" id="PTHR46558">
    <property type="entry name" value="TRACRIPTIONAL REGULATORY PROTEIN-RELATED-RELATED"/>
    <property type="match status" value="1"/>
</dbReference>
<reference evidence="3" key="1">
    <citation type="journal article" date="2020" name="mSystems">
        <title>Genome- and Community-Level Interaction Insights into Carbon Utilization and Element Cycling Functions of Hydrothermarchaeota in Hydrothermal Sediment.</title>
        <authorList>
            <person name="Zhou Z."/>
            <person name="Liu Y."/>
            <person name="Xu W."/>
            <person name="Pan J."/>
            <person name="Luo Z.H."/>
            <person name="Li M."/>
        </authorList>
    </citation>
    <scope>NUCLEOTIDE SEQUENCE [LARGE SCALE GENOMIC DNA]</scope>
    <source>
        <strain evidence="3">SpSt-417</strain>
    </source>
</reference>
<gene>
    <name evidence="3" type="ORF">ENR63_00955</name>
</gene>
<protein>
    <submittedName>
        <fullName evidence="3">XRE family transcriptional regulator</fullName>
    </submittedName>
</protein>
<organism evidence="3">
    <name type="scientific">candidate division WWE3 bacterium</name>
    <dbReference type="NCBI Taxonomy" id="2053526"/>
    <lineage>
        <taxon>Bacteria</taxon>
        <taxon>Katanobacteria</taxon>
    </lineage>
</organism>
<dbReference type="Gene3D" id="1.10.260.40">
    <property type="entry name" value="lambda repressor-like DNA-binding domains"/>
    <property type="match status" value="1"/>
</dbReference>
<dbReference type="SUPFAM" id="SSF47413">
    <property type="entry name" value="lambda repressor-like DNA-binding domains"/>
    <property type="match status" value="1"/>
</dbReference>
<dbReference type="PANTHER" id="PTHR46558:SF11">
    <property type="entry name" value="HTH-TYPE TRANSCRIPTIONAL REGULATOR XRE"/>
    <property type="match status" value="1"/>
</dbReference>
<accession>A0A7C4XSW7</accession>
<dbReference type="AlphaFoldDB" id="A0A7C4XSW7"/>
<dbReference type="Pfam" id="PF01381">
    <property type="entry name" value="HTH_3"/>
    <property type="match status" value="1"/>
</dbReference>
<comment type="caution">
    <text evidence="3">The sequence shown here is derived from an EMBL/GenBank/DDBJ whole genome shotgun (WGS) entry which is preliminary data.</text>
</comment>
<sequence>METIGEKIKKLRIKNNLSQERFAKRVGVSGKSISAYETNKALPSLKVLEKIERVYQVSIMDIPYTNKEELSKHMDTMLKTMNNLKDTLQKLYA</sequence>
<dbReference type="EMBL" id="DSRT01000052">
    <property type="protein sequence ID" value="HGW29478.1"/>
    <property type="molecule type" value="Genomic_DNA"/>
</dbReference>
<proteinExistence type="predicted"/>
<dbReference type="InterPro" id="IPR001387">
    <property type="entry name" value="Cro/C1-type_HTH"/>
</dbReference>
<evidence type="ECO:0000313" key="3">
    <source>
        <dbReference type="EMBL" id="HGW29478.1"/>
    </source>
</evidence>
<dbReference type="InterPro" id="IPR010982">
    <property type="entry name" value="Lambda_DNA-bd_dom_sf"/>
</dbReference>
<dbReference type="GO" id="GO:0003677">
    <property type="term" value="F:DNA binding"/>
    <property type="evidence" value="ECO:0007669"/>
    <property type="project" value="UniProtKB-KW"/>
</dbReference>
<evidence type="ECO:0000259" key="2">
    <source>
        <dbReference type="PROSITE" id="PS50943"/>
    </source>
</evidence>
<dbReference type="CDD" id="cd00093">
    <property type="entry name" value="HTH_XRE"/>
    <property type="match status" value="1"/>
</dbReference>
<name>A0A7C4XSW7_UNCKA</name>